<gene>
    <name evidence="3" type="ORF">H072_1106</name>
</gene>
<dbReference type="EMBL" id="AQGS01000026">
    <property type="protein sequence ID" value="EPS44905.1"/>
    <property type="molecule type" value="Genomic_DNA"/>
</dbReference>
<keyword evidence="4" id="KW-1185">Reference proteome</keyword>
<dbReference type="OMA" id="HHSFIHI"/>
<dbReference type="AlphaFoldDB" id="S8APM8"/>
<dbReference type="Pfam" id="PF01476">
    <property type="entry name" value="LysM"/>
    <property type="match status" value="1"/>
</dbReference>
<feature type="compositionally biased region" description="Polar residues" evidence="1">
    <location>
        <begin position="328"/>
        <end position="341"/>
    </location>
</feature>
<feature type="region of interest" description="Disordered" evidence="1">
    <location>
        <begin position="157"/>
        <end position="182"/>
    </location>
</feature>
<dbReference type="InterPro" id="IPR045030">
    <property type="entry name" value="LYSM1-4"/>
</dbReference>
<sequence>MASEEMIPSRRQRYNRQQPRNHNRATSRYLNNEAGESEWGPSGSSMAAEELKKQELRAALLASNHSSEPNRFKRRSSSSPEPEALSSRVENEDVLVYVHVVQPTDTLARVLLIYDIDPGALRRANRLWPNDNIQVRSQLYIPVSDCAVKGVPISVHGDQSKPVPQSNRFIEGSIPWKPNTQDTRSATTAVTLAASEGHHSFIHIEPVGVVEIIRLARPKLSHFPPASTDHSVPRPLSSDFEETNNSRGDNTVKDSFESLEVVGAAIETFVRKIAASARTSWVNKTTNDLIELTSHIGRRSHTTDDKGNNIGRIRNINTYHGDGDASIPSATTNSMALNNSGLDMPRNRRLAKQAGVSER</sequence>
<feature type="compositionally biased region" description="Basic residues" evidence="1">
    <location>
        <begin position="10"/>
        <end position="25"/>
    </location>
</feature>
<dbReference type="HOGENOM" id="CLU_813873_0_0_1"/>
<evidence type="ECO:0000313" key="3">
    <source>
        <dbReference type="EMBL" id="EPS44905.1"/>
    </source>
</evidence>
<feature type="region of interest" description="Disordered" evidence="1">
    <location>
        <begin position="1"/>
        <end position="88"/>
    </location>
</feature>
<evidence type="ECO:0000259" key="2">
    <source>
        <dbReference type="PROSITE" id="PS51782"/>
    </source>
</evidence>
<organism evidence="3 4">
    <name type="scientific">Dactylellina haptotyla (strain CBS 200.50)</name>
    <name type="common">Nematode-trapping fungus</name>
    <name type="synonym">Monacrosporium haptotylum</name>
    <dbReference type="NCBI Taxonomy" id="1284197"/>
    <lineage>
        <taxon>Eukaryota</taxon>
        <taxon>Fungi</taxon>
        <taxon>Dikarya</taxon>
        <taxon>Ascomycota</taxon>
        <taxon>Pezizomycotina</taxon>
        <taxon>Orbiliomycetes</taxon>
        <taxon>Orbiliales</taxon>
        <taxon>Orbiliaceae</taxon>
        <taxon>Dactylellina</taxon>
    </lineage>
</organism>
<dbReference type="Gene3D" id="3.10.350.10">
    <property type="entry name" value="LysM domain"/>
    <property type="match status" value="1"/>
</dbReference>
<name>S8APM8_DACHA</name>
<dbReference type="OrthoDB" id="2192830at2759"/>
<accession>S8APM8</accession>
<dbReference type="SMART" id="SM00257">
    <property type="entry name" value="LysM"/>
    <property type="match status" value="1"/>
</dbReference>
<reference evidence="4" key="2">
    <citation type="submission" date="2013-04" db="EMBL/GenBank/DDBJ databases">
        <title>Genomic mechanisms accounting for the adaptation to parasitism in nematode-trapping fungi.</title>
        <authorList>
            <person name="Ahren D.G."/>
        </authorList>
    </citation>
    <scope>NUCLEOTIDE SEQUENCE [LARGE SCALE GENOMIC DNA]</scope>
    <source>
        <strain evidence="4">CBS 200.50</strain>
    </source>
</reference>
<evidence type="ECO:0000256" key="1">
    <source>
        <dbReference type="SAM" id="MobiDB-lite"/>
    </source>
</evidence>
<dbReference type="CDD" id="cd00118">
    <property type="entry name" value="LysM"/>
    <property type="match status" value="1"/>
</dbReference>
<feature type="region of interest" description="Disordered" evidence="1">
    <location>
        <begin position="223"/>
        <end position="251"/>
    </location>
</feature>
<dbReference type="SUPFAM" id="SSF54106">
    <property type="entry name" value="LysM domain"/>
    <property type="match status" value="1"/>
</dbReference>
<reference evidence="3 4" key="1">
    <citation type="journal article" date="2013" name="PLoS Genet.">
        <title>Genomic mechanisms accounting for the adaptation to parasitism in nematode-trapping fungi.</title>
        <authorList>
            <person name="Meerupati T."/>
            <person name="Andersson K.M."/>
            <person name="Friman E."/>
            <person name="Kumar D."/>
            <person name="Tunlid A."/>
            <person name="Ahren D."/>
        </authorList>
    </citation>
    <scope>NUCLEOTIDE SEQUENCE [LARGE SCALE GENOMIC DNA]</scope>
    <source>
        <strain evidence="3 4">CBS 200.50</strain>
    </source>
</reference>
<protein>
    <recommendedName>
        <fullName evidence="2">LysM domain-containing protein</fullName>
    </recommendedName>
</protein>
<dbReference type="InterPro" id="IPR036779">
    <property type="entry name" value="LysM_dom_sf"/>
</dbReference>
<dbReference type="Proteomes" id="UP000015100">
    <property type="component" value="Unassembled WGS sequence"/>
</dbReference>
<dbReference type="PROSITE" id="PS51782">
    <property type="entry name" value="LYSM"/>
    <property type="match status" value="1"/>
</dbReference>
<dbReference type="PANTHER" id="PTHR20932:SF8">
    <property type="entry name" value="LD22649P"/>
    <property type="match status" value="1"/>
</dbReference>
<proteinExistence type="predicted"/>
<evidence type="ECO:0000313" key="4">
    <source>
        <dbReference type="Proteomes" id="UP000015100"/>
    </source>
</evidence>
<feature type="domain" description="LysM" evidence="2">
    <location>
        <begin position="97"/>
        <end position="141"/>
    </location>
</feature>
<dbReference type="PANTHER" id="PTHR20932">
    <property type="entry name" value="LYSM AND PUTATIVE PEPTIDOGLYCAN-BINDING DOMAIN-CONTAINING PROTEIN"/>
    <property type="match status" value="1"/>
</dbReference>
<feature type="region of interest" description="Disordered" evidence="1">
    <location>
        <begin position="319"/>
        <end position="343"/>
    </location>
</feature>
<dbReference type="eggNOG" id="ENOG502SBZ1">
    <property type="taxonomic scope" value="Eukaryota"/>
</dbReference>
<feature type="compositionally biased region" description="Low complexity" evidence="1">
    <location>
        <begin position="77"/>
        <end position="88"/>
    </location>
</feature>
<comment type="caution">
    <text evidence="3">The sequence shown here is derived from an EMBL/GenBank/DDBJ whole genome shotgun (WGS) entry which is preliminary data.</text>
</comment>
<dbReference type="InterPro" id="IPR018392">
    <property type="entry name" value="LysM"/>
</dbReference>